<feature type="transmembrane region" description="Helical" evidence="1">
    <location>
        <begin position="277"/>
        <end position="293"/>
    </location>
</feature>
<comment type="caution">
    <text evidence="2">The sequence shown here is derived from an EMBL/GenBank/DDBJ whole genome shotgun (WGS) entry which is preliminary data.</text>
</comment>
<protein>
    <submittedName>
        <fullName evidence="2">Uncharacterized protein</fullName>
    </submittedName>
</protein>
<evidence type="ECO:0000313" key="2">
    <source>
        <dbReference type="EMBL" id="MFD1149647.1"/>
    </source>
</evidence>
<dbReference type="EMBL" id="JBHTLK010000115">
    <property type="protein sequence ID" value="MFD1149647.1"/>
    <property type="molecule type" value="Genomic_DNA"/>
</dbReference>
<keyword evidence="1" id="KW-0472">Membrane</keyword>
<gene>
    <name evidence="2" type="ORF">ACFQ3T_21135</name>
</gene>
<proteinExistence type="predicted"/>
<sequence>MWVLSSPVVWALPVVVGLVLALWEDGPPVETGLSLVIAGLVLKAREAHAAKPGTWFPLLVTGSTTFALALTSGSVGWWVLRIDPSLFELGRFLLGLAVAVGLGVWAWRARSATVAATAAGYLAALWHFRPVPEGASTGVLSYAPPPGPAFQLHVPPYPELVVVAGAVFAYARTDRVRPWHVLAIAGLLGSLAHGGAVALLVVAVVAATHDLNARRPGAWYPLLVVGVGLVVWPVVDRLLPEPVSDPGIANAPGGRNTTGALHAVSTAADSVRDYDELFLAVVVAVGLAVWAWRRKSPIVLLTAAGYFGAAYVATDREAWIAPLVVTLSEPPTQFVVLAGAAVAFATCTAAATATSTSTSRTVGEAFPPGR</sequence>
<feature type="transmembrane region" description="Helical" evidence="1">
    <location>
        <begin position="334"/>
        <end position="353"/>
    </location>
</feature>
<evidence type="ECO:0000313" key="3">
    <source>
        <dbReference type="Proteomes" id="UP001597168"/>
    </source>
</evidence>
<feature type="transmembrane region" description="Helical" evidence="1">
    <location>
        <begin position="298"/>
        <end position="314"/>
    </location>
</feature>
<keyword evidence="1" id="KW-1133">Transmembrane helix</keyword>
<organism evidence="2 3">
    <name type="scientific">Saccharothrix hoggarensis</name>
    <dbReference type="NCBI Taxonomy" id="913853"/>
    <lineage>
        <taxon>Bacteria</taxon>
        <taxon>Bacillati</taxon>
        <taxon>Actinomycetota</taxon>
        <taxon>Actinomycetes</taxon>
        <taxon>Pseudonocardiales</taxon>
        <taxon>Pseudonocardiaceae</taxon>
        <taxon>Saccharothrix</taxon>
    </lineage>
</organism>
<feature type="transmembrane region" description="Helical" evidence="1">
    <location>
        <begin position="55"/>
        <end position="80"/>
    </location>
</feature>
<feature type="transmembrane region" description="Helical" evidence="1">
    <location>
        <begin position="218"/>
        <end position="235"/>
    </location>
</feature>
<feature type="transmembrane region" description="Helical" evidence="1">
    <location>
        <begin position="92"/>
        <end position="108"/>
    </location>
</feature>
<dbReference type="Proteomes" id="UP001597168">
    <property type="component" value="Unassembled WGS sequence"/>
</dbReference>
<evidence type="ECO:0000256" key="1">
    <source>
        <dbReference type="SAM" id="Phobius"/>
    </source>
</evidence>
<reference evidence="3" key="1">
    <citation type="journal article" date="2019" name="Int. J. Syst. Evol. Microbiol.">
        <title>The Global Catalogue of Microorganisms (GCM) 10K type strain sequencing project: providing services to taxonomists for standard genome sequencing and annotation.</title>
        <authorList>
            <consortium name="The Broad Institute Genomics Platform"/>
            <consortium name="The Broad Institute Genome Sequencing Center for Infectious Disease"/>
            <person name="Wu L."/>
            <person name="Ma J."/>
        </authorList>
    </citation>
    <scope>NUCLEOTIDE SEQUENCE [LARGE SCALE GENOMIC DNA]</scope>
    <source>
        <strain evidence="3">CCUG 60214</strain>
    </source>
</reference>
<name>A0ABW3QY41_9PSEU</name>
<feature type="transmembrane region" description="Helical" evidence="1">
    <location>
        <begin position="179"/>
        <end position="206"/>
    </location>
</feature>
<accession>A0ABW3QY41</accession>
<dbReference type="RefSeq" id="WP_380725049.1">
    <property type="nucleotide sequence ID" value="NZ_JBHTLK010000115.1"/>
</dbReference>
<keyword evidence="1" id="KW-0812">Transmembrane</keyword>
<keyword evidence="3" id="KW-1185">Reference proteome</keyword>